<dbReference type="KEGG" id="aprc:113870466"/>
<evidence type="ECO:0000256" key="2">
    <source>
        <dbReference type="PROSITE-ProRule" id="PRU00023"/>
    </source>
</evidence>
<dbReference type="SUPFAM" id="SSF48403">
    <property type="entry name" value="Ankyrin repeat"/>
    <property type="match status" value="1"/>
</dbReference>
<evidence type="ECO:0000313" key="4">
    <source>
        <dbReference type="RefSeq" id="XP_027362856.1"/>
    </source>
</evidence>
<evidence type="ECO:0000313" key="3">
    <source>
        <dbReference type="Proteomes" id="UP000694853"/>
    </source>
</evidence>
<organism evidence="3 4">
    <name type="scientific">Abrus precatorius</name>
    <name type="common">Indian licorice</name>
    <name type="synonym">Glycine abrus</name>
    <dbReference type="NCBI Taxonomy" id="3816"/>
    <lineage>
        <taxon>Eukaryota</taxon>
        <taxon>Viridiplantae</taxon>
        <taxon>Streptophyta</taxon>
        <taxon>Embryophyta</taxon>
        <taxon>Tracheophyta</taxon>
        <taxon>Spermatophyta</taxon>
        <taxon>Magnoliopsida</taxon>
        <taxon>eudicotyledons</taxon>
        <taxon>Gunneridae</taxon>
        <taxon>Pentapetalae</taxon>
        <taxon>rosids</taxon>
        <taxon>fabids</taxon>
        <taxon>Fabales</taxon>
        <taxon>Fabaceae</taxon>
        <taxon>Papilionoideae</taxon>
        <taxon>50 kb inversion clade</taxon>
        <taxon>NPAAA clade</taxon>
        <taxon>indigoferoid/millettioid clade</taxon>
        <taxon>Abreae</taxon>
        <taxon>Abrus</taxon>
    </lineage>
</organism>
<sequence length="377" mass="41575">MAAAKRSGASGIVHEAVTKENYDNWSTLVRNYLQGAGLWSVVDPNHENGEKIKTSAAIWKRKDAMALHIIQLACGSEVLSNIRDAGSARDAWNKLSSLYNSKYKVDDDDIEKGEGKGGGVVHMYVENNMWNEAKSLLNNSKDRMLIFSTTALERTALHVAVIAGHERIVNNLVNRGKKKLAEMRDRDGYTALALAAKLTGNTEIAKIMVEMKGGGGEKLLTMETRKGEIPVLLAASKCHGEMTHYLFQKTPLEAFRGDNLPRASLLLTRCITAQIFDVVLMVMHQNPQLPLNGDQARLQEDIGPLYALAGMPSAFPSGCEYGLLKRLVYKVLILETIKIEGKDSNGKAIEIEVKGAQEKWRYETSFLALSPSNFPSN</sequence>
<proteinExistence type="predicted"/>
<dbReference type="RefSeq" id="XP_027362856.1">
    <property type="nucleotide sequence ID" value="XM_027507055.1"/>
</dbReference>
<accession>A0A8B8M2F4</accession>
<dbReference type="SMART" id="SM00248">
    <property type="entry name" value="ANK"/>
    <property type="match status" value="3"/>
</dbReference>
<dbReference type="PANTHER" id="PTHR24121:SF16">
    <property type="entry name" value="NON-SPECIFIC SERINE_THREONINE PROTEIN KINASE"/>
    <property type="match status" value="1"/>
</dbReference>
<dbReference type="AlphaFoldDB" id="A0A8B8M2F4"/>
<dbReference type="PANTHER" id="PTHR24121">
    <property type="entry name" value="NO MECHANORECEPTOR POTENTIAL C, ISOFORM D-RELATED"/>
    <property type="match status" value="1"/>
</dbReference>
<dbReference type="GO" id="GO:0005886">
    <property type="term" value="C:plasma membrane"/>
    <property type="evidence" value="ECO:0007669"/>
    <property type="project" value="UniProtKB-SubCell"/>
</dbReference>
<dbReference type="Pfam" id="PF14223">
    <property type="entry name" value="Retrotran_gag_2"/>
    <property type="match status" value="1"/>
</dbReference>
<name>A0A8B8M2F4_ABRPR</name>
<dbReference type="Proteomes" id="UP000694853">
    <property type="component" value="Unplaced"/>
</dbReference>
<reference evidence="4" key="2">
    <citation type="submission" date="2025-08" db="UniProtKB">
        <authorList>
            <consortium name="RefSeq"/>
        </authorList>
    </citation>
    <scope>IDENTIFICATION</scope>
    <source>
        <tissue evidence="4">Young leaves</tissue>
    </source>
</reference>
<dbReference type="OrthoDB" id="1410943at2759"/>
<dbReference type="GeneID" id="113870466"/>
<keyword evidence="2" id="KW-0040">ANK repeat</keyword>
<dbReference type="InterPro" id="IPR036770">
    <property type="entry name" value="Ankyrin_rpt-contain_sf"/>
</dbReference>
<dbReference type="InterPro" id="IPR002110">
    <property type="entry name" value="Ankyrin_rpt"/>
</dbReference>
<dbReference type="Gene3D" id="1.25.40.20">
    <property type="entry name" value="Ankyrin repeat-containing domain"/>
    <property type="match status" value="1"/>
</dbReference>
<gene>
    <name evidence="4" type="primary">LOC113870466</name>
</gene>
<evidence type="ECO:0000256" key="1">
    <source>
        <dbReference type="ARBA" id="ARBA00004413"/>
    </source>
</evidence>
<comment type="subcellular location">
    <subcellularLocation>
        <location evidence="1">Cell membrane</location>
        <topology evidence="1">Peripheral membrane protein</topology>
        <orientation evidence="1">Cytoplasmic side</orientation>
    </subcellularLocation>
</comment>
<keyword evidence="3" id="KW-1185">Reference proteome</keyword>
<dbReference type="PROSITE" id="PS50297">
    <property type="entry name" value="ANK_REP_REGION"/>
    <property type="match status" value="1"/>
</dbReference>
<dbReference type="Pfam" id="PF12796">
    <property type="entry name" value="Ank_2"/>
    <property type="match status" value="1"/>
</dbReference>
<feature type="repeat" description="ANK" evidence="2">
    <location>
        <begin position="152"/>
        <end position="176"/>
    </location>
</feature>
<protein>
    <submittedName>
        <fullName evidence="4">Uncharacterized protein LOC113870466</fullName>
    </submittedName>
</protein>
<reference evidence="3" key="1">
    <citation type="journal article" date="2019" name="Toxins">
        <title>Detection of Abrin-Like and Prepropulchellin-Like Toxin Genes and Transcripts Using Whole Genome Sequencing and Full-Length Transcript Sequencing of Abrus precatorius.</title>
        <authorList>
            <person name="Hovde B.T."/>
            <person name="Daligault H.E."/>
            <person name="Hanschen E.R."/>
            <person name="Kunde Y.A."/>
            <person name="Johnson M.B."/>
            <person name="Starkenburg S.R."/>
            <person name="Johnson S.L."/>
        </authorList>
    </citation>
    <scope>NUCLEOTIDE SEQUENCE [LARGE SCALE GENOMIC DNA]</scope>
</reference>
<dbReference type="PROSITE" id="PS50088">
    <property type="entry name" value="ANK_REPEAT"/>
    <property type="match status" value="1"/>
</dbReference>